<dbReference type="EMBL" id="FLOB01000002">
    <property type="protein sequence ID" value="SBS28611.1"/>
    <property type="molecule type" value="Genomic_DNA"/>
</dbReference>
<evidence type="ECO:0008006" key="4">
    <source>
        <dbReference type="Google" id="ProtNLM"/>
    </source>
</evidence>
<feature type="chain" id="PRO_5008378860" description="Lipoprotein" evidence="1">
    <location>
        <begin position="20"/>
        <end position="66"/>
    </location>
</feature>
<name>A0A1A8T7Q0_9GAMM</name>
<dbReference type="OrthoDB" id="6106762at2"/>
<evidence type="ECO:0000313" key="3">
    <source>
        <dbReference type="Proteomes" id="UP000092544"/>
    </source>
</evidence>
<dbReference type="RefSeq" id="WP_067013787.1">
    <property type="nucleotide sequence ID" value="NZ_FLOB01000002.1"/>
</dbReference>
<protein>
    <recommendedName>
        <fullName evidence="4">Lipoprotein</fullName>
    </recommendedName>
</protein>
<dbReference type="AlphaFoldDB" id="A0A1A8T7Q0"/>
<evidence type="ECO:0000313" key="2">
    <source>
        <dbReference type="EMBL" id="SBS28611.1"/>
    </source>
</evidence>
<dbReference type="Proteomes" id="UP000092544">
    <property type="component" value="Unassembled WGS sequence"/>
</dbReference>
<accession>A0A1A8T7Q0</accession>
<reference evidence="2 3" key="1">
    <citation type="submission" date="2016-06" db="EMBL/GenBank/DDBJ databases">
        <authorList>
            <person name="Kjaerup R.B."/>
            <person name="Dalgaard T.S."/>
            <person name="Juul-Madsen H.R."/>
        </authorList>
    </citation>
    <scope>NUCLEOTIDE SEQUENCE [LARGE SCALE GENOMIC DNA]</scope>
    <source>
        <strain evidence="2 3">CECT 8886</strain>
    </source>
</reference>
<gene>
    <name evidence="2" type="ORF">MSP8886_01245</name>
</gene>
<proteinExistence type="predicted"/>
<keyword evidence="3" id="KW-1185">Reference proteome</keyword>
<feature type="signal peptide" evidence="1">
    <location>
        <begin position="1"/>
        <end position="19"/>
    </location>
</feature>
<dbReference type="PROSITE" id="PS51257">
    <property type="entry name" value="PROKAR_LIPOPROTEIN"/>
    <property type="match status" value="1"/>
</dbReference>
<keyword evidence="1" id="KW-0732">Signal</keyword>
<evidence type="ECO:0000256" key="1">
    <source>
        <dbReference type="SAM" id="SignalP"/>
    </source>
</evidence>
<dbReference type="STRING" id="1792290.MSP8886_01245"/>
<organism evidence="2 3">
    <name type="scientific">Marinomonas spartinae</name>
    <dbReference type="NCBI Taxonomy" id="1792290"/>
    <lineage>
        <taxon>Bacteria</taxon>
        <taxon>Pseudomonadati</taxon>
        <taxon>Pseudomonadota</taxon>
        <taxon>Gammaproteobacteria</taxon>
        <taxon>Oceanospirillales</taxon>
        <taxon>Oceanospirillaceae</taxon>
        <taxon>Marinomonas</taxon>
    </lineage>
</organism>
<sequence length="66" mass="7268">MKFSMVILLGLLGSGCSWLIPQPVVEQSYYVPVIRSDDSVNGYTPSITPVVRQPSSSPQIYTPVLR</sequence>